<dbReference type="EMBL" id="JAAOIW010000028">
    <property type="protein sequence ID" value="NHN35214.1"/>
    <property type="molecule type" value="Genomic_DNA"/>
</dbReference>
<reference evidence="3" key="1">
    <citation type="submission" date="2020-03" db="EMBL/GenBank/DDBJ databases">
        <title>Draft sequencing of Paenibacilllus sp. S3N08.</title>
        <authorList>
            <person name="Kim D.-U."/>
        </authorList>
    </citation>
    <scope>NUCLEOTIDE SEQUENCE</scope>
    <source>
        <strain evidence="3">S3N08</strain>
    </source>
</reference>
<feature type="domain" description="GFO/IDH/MocA-like oxidoreductase" evidence="2">
    <location>
        <begin position="132"/>
        <end position="250"/>
    </location>
</feature>
<feature type="domain" description="Gfo/Idh/MocA-like oxidoreductase N-terminal" evidence="1">
    <location>
        <begin position="4"/>
        <end position="123"/>
    </location>
</feature>
<name>A0ABX0JKQ0_9BACL</name>
<dbReference type="Pfam" id="PF01408">
    <property type="entry name" value="GFO_IDH_MocA"/>
    <property type="match status" value="1"/>
</dbReference>
<evidence type="ECO:0000259" key="2">
    <source>
        <dbReference type="Pfam" id="PF22725"/>
    </source>
</evidence>
<keyword evidence="4" id="KW-1185">Reference proteome</keyword>
<dbReference type="PANTHER" id="PTHR43708">
    <property type="entry name" value="CONSERVED EXPRESSED OXIDOREDUCTASE (EUROFUNG)"/>
    <property type="match status" value="1"/>
</dbReference>
<dbReference type="PANTHER" id="PTHR43708:SF8">
    <property type="entry name" value="OXIDOREDUCTASE"/>
    <property type="match status" value="1"/>
</dbReference>
<dbReference type="Gene3D" id="3.40.50.720">
    <property type="entry name" value="NAD(P)-binding Rossmann-like Domain"/>
    <property type="match status" value="1"/>
</dbReference>
<evidence type="ECO:0000259" key="1">
    <source>
        <dbReference type="Pfam" id="PF01408"/>
    </source>
</evidence>
<sequence>MSKIRVAIIGQGRSGRDIHAFSLSQLKEQFQIVAVADKLEERLERAKQELNCDVYSDYRDLFKRTDLDLIINASPSNFHYSISKEILEHGFNVLCEKPLARTAAEVDTLIETAKKSGKLLAVYQQSRYAPAFTKIQEIIESGDIGRVVQVSIAYNNFARRWDWQTLQANNGGNLLNTGPHPVDQALQFFNSESMPNVTSIMDRANTAGDAEDYVKVILHGHGRPVIDVEISSCCAYPSFTYNVQGTKGGIKGSTTHLDWKFFKPEEAGELKLVSTPLVNEKNEPAYCREQLKWYEESWEIPEDQGKDLFHTMAQSFYGMLYNTIVQGKALEVTPQQVRQQIAVMEECHRQNS</sequence>
<evidence type="ECO:0000313" key="3">
    <source>
        <dbReference type="EMBL" id="NHN35214.1"/>
    </source>
</evidence>
<dbReference type="SUPFAM" id="SSF51735">
    <property type="entry name" value="NAD(P)-binding Rossmann-fold domains"/>
    <property type="match status" value="1"/>
</dbReference>
<comment type="caution">
    <text evidence="3">The sequence shown here is derived from an EMBL/GenBank/DDBJ whole genome shotgun (WGS) entry which is preliminary data.</text>
</comment>
<gene>
    <name evidence="3" type="ORF">G9U52_36410</name>
</gene>
<dbReference type="SUPFAM" id="SSF55347">
    <property type="entry name" value="Glyceraldehyde-3-phosphate dehydrogenase-like, C-terminal domain"/>
    <property type="match status" value="1"/>
</dbReference>
<evidence type="ECO:0000313" key="4">
    <source>
        <dbReference type="Proteomes" id="UP001165962"/>
    </source>
</evidence>
<dbReference type="Proteomes" id="UP001165962">
    <property type="component" value="Unassembled WGS sequence"/>
</dbReference>
<proteinExistence type="predicted"/>
<dbReference type="InterPro" id="IPR051317">
    <property type="entry name" value="Gfo/Idh/MocA_oxidoreduct"/>
</dbReference>
<organism evidence="3 4">
    <name type="scientific">Paenibacillus agricola</name>
    <dbReference type="NCBI Taxonomy" id="2716264"/>
    <lineage>
        <taxon>Bacteria</taxon>
        <taxon>Bacillati</taxon>
        <taxon>Bacillota</taxon>
        <taxon>Bacilli</taxon>
        <taxon>Bacillales</taxon>
        <taxon>Paenibacillaceae</taxon>
        <taxon>Paenibacillus</taxon>
    </lineage>
</organism>
<dbReference type="RefSeq" id="WP_166157618.1">
    <property type="nucleotide sequence ID" value="NZ_JAAOIW010000028.1"/>
</dbReference>
<protein>
    <submittedName>
        <fullName evidence="3">Gfo/Idh/MocA family oxidoreductase</fullName>
    </submittedName>
</protein>
<dbReference type="InterPro" id="IPR036291">
    <property type="entry name" value="NAD(P)-bd_dom_sf"/>
</dbReference>
<accession>A0ABX0JKQ0</accession>
<dbReference type="InterPro" id="IPR000683">
    <property type="entry name" value="Gfo/Idh/MocA-like_OxRdtase_N"/>
</dbReference>
<dbReference type="Gene3D" id="3.30.360.10">
    <property type="entry name" value="Dihydrodipicolinate Reductase, domain 2"/>
    <property type="match status" value="1"/>
</dbReference>
<dbReference type="Pfam" id="PF22725">
    <property type="entry name" value="GFO_IDH_MocA_C3"/>
    <property type="match status" value="1"/>
</dbReference>
<dbReference type="InterPro" id="IPR055170">
    <property type="entry name" value="GFO_IDH_MocA-like_dom"/>
</dbReference>